<reference evidence="1" key="1">
    <citation type="submission" date="2023-03" db="EMBL/GenBank/DDBJ databases">
        <title>Massive genome expansion in bonnet fungi (Mycena s.s.) driven by repeated elements and novel gene families across ecological guilds.</title>
        <authorList>
            <consortium name="Lawrence Berkeley National Laboratory"/>
            <person name="Harder C.B."/>
            <person name="Miyauchi S."/>
            <person name="Viragh M."/>
            <person name="Kuo A."/>
            <person name="Thoen E."/>
            <person name="Andreopoulos B."/>
            <person name="Lu D."/>
            <person name="Skrede I."/>
            <person name="Drula E."/>
            <person name="Henrissat B."/>
            <person name="Morin E."/>
            <person name="Kohler A."/>
            <person name="Barry K."/>
            <person name="LaButti K."/>
            <person name="Morin E."/>
            <person name="Salamov A."/>
            <person name="Lipzen A."/>
            <person name="Mereny Z."/>
            <person name="Hegedus B."/>
            <person name="Baldrian P."/>
            <person name="Stursova M."/>
            <person name="Weitz H."/>
            <person name="Taylor A."/>
            <person name="Grigoriev I.V."/>
            <person name="Nagy L.G."/>
            <person name="Martin F."/>
            <person name="Kauserud H."/>
        </authorList>
    </citation>
    <scope>NUCLEOTIDE SEQUENCE</scope>
    <source>
        <strain evidence="1">CBHHK188m</strain>
    </source>
</reference>
<name>A0AAD7KAN8_9AGAR</name>
<gene>
    <name evidence="1" type="ORF">DFH07DRAFT_437646</name>
</gene>
<sequence>MSRRPLPLCYYRARSPPLFSPSIPLQSLGALLYGTPLFLPSGLGKIIINTFLSSSIFVANIRIHTRGLFDFRTDCKPRASKSFSLHWDWTVCQRTIWLISVESLQEERVRGGYNTVQALYLNGGLDEDEMDGWCGQWEAAHNISLAPEMRVLIQATTGSVPSLLSSVLRAVKADGRFRREHLDSSQSSDIQTLLTKHVQSLVKDFPERPSDVGKVLVAALNNNKLMVDPQFTDRRFVYQDKDLRWRYTSLLAFEAIFQCTITLENWTRYFEAKEWVDCLPLVGRNPSMLGYAIEYAVTNILGARGLKLSNGLHIPPLQLHLLPPGGKPQPIVDPGIYVPLEFNHRYIDCVAVWFDHSGANIVPIQISNVSDITVHSDLGGKVFLQRRSQALAQCSQTGGSPDCVELRLDYQLYADSQGAGTPSKTWGCPKAPCLYCRPHSRQ</sequence>
<keyword evidence="2" id="KW-1185">Reference proteome</keyword>
<dbReference type="AlphaFoldDB" id="A0AAD7KAN8"/>
<accession>A0AAD7KAN8</accession>
<protein>
    <submittedName>
        <fullName evidence="1">Uncharacterized protein</fullName>
    </submittedName>
</protein>
<proteinExistence type="predicted"/>
<evidence type="ECO:0000313" key="1">
    <source>
        <dbReference type="EMBL" id="KAJ7780644.1"/>
    </source>
</evidence>
<comment type="caution">
    <text evidence="1">The sequence shown here is derived from an EMBL/GenBank/DDBJ whole genome shotgun (WGS) entry which is preliminary data.</text>
</comment>
<dbReference type="Proteomes" id="UP001215280">
    <property type="component" value="Unassembled WGS sequence"/>
</dbReference>
<evidence type="ECO:0000313" key="2">
    <source>
        <dbReference type="Proteomes" id="UP001215280"/>
    </source>
</evidence>
<dbReference type="EMBL" id="JARJLG010000005">
    <property type="protein sequence ID" value="KAJ7780644.1"/>
    <property type="molecule type" value="Genomic_DNA"/>
</dbReference>
<organism evidence="1 2">
    <name type="scientific">Mycena maculata</name>
    <dbReference type="NCBI Taxonomy" id="230809"/>
    <lineage>
        <taxon>Eukaryota</taxon>
        <taxon>Fungi</taxon>
        <taxon>Dikarya</taxon>
        <taxon>Basidiomycota</taxon>
        <taxon>Agaricomycotina</taxon>
        <taxon>Agaricomycetes</taxon>
        <taxon>Agaricomycetidae</taxon>
        <taxon>Agaricales</taxon>
        <taxon>Marasmiineae</taxon>
        <taxon>Mycenaceae</taxon>
        <taxon>Mycena</taxon>
    </lineage>
</organism>